<sequence>MESIGFKAKEYESQQVQETDYLCKVPAERIMIEESCPNFVTKKLSIFEQQVAKEETRLTRNLSLKVFKSSRAKW</sequence>
<reference evidence="1 2" key="2">
    <citation type="journal article" date="2019" name="G3 (Bethesda)">
        <title>Hybrid Assembly of the Genome of the Entomopathogenic Nematode Steinernema carpocapsae Identifies the X-Chromosome.</title>
        <authorList>
            <person name="Serra L."/>
            <person name="Macchietto M."/>
            <person name="Macias-Munoz A."/>
            <person name="McGill C.J."/>
            <person name="Rodriguez I.M."/>
            <person name="Rodriguez B."/>
            <person name="Murad R."/>
            <person name="Mortazavi A."/>
        </authorList>
    </citation>
    <scope>NUCLEOTIDE SEQUENCE [LARGE SCALE GENOMIC DNA]</scope>
    <source>
        <strain evidence="1 2">ALL</strain>
    </source>
</reference>
<protein>
    <submittedName>
        <fullName evidence="1">Uncharacterized protein</fullName>
    </submittedName>
</protein>
<evidence type="ECO:0000313" key="1">
    <source>
        <dbReference type="EMBL" id="TKR87953.1"/>
    </source>
</evidence>
<comment type="caution">
    <text evidence="1">The sequence shown here is derived from an EMBL/GenBank/DDBJ whole genome shotgun (WGS) entry which is preliminary data.</text>
</comment>
<dbReference type="Proteomes" id="UP000298663">
    <property type="component" value="Unassembled WGS sequence"/>
</dbReference>
<organism evidence="1 2">
    <name type="scientific">Steinernema carpocapsae</name>
    <name type="common">Entomopathogenic nematode</name>
    <dbReference type="NCBI Taxonomy" id="34508"/>
    <lineage>
        <taxon>Eukaryota</taxon>
        <taxon>Metazoa</taxon>
        <taxon>Ecdysozoa</taxon>
        <taxon>Nematoda</taxon>
        <taxon>Chromadorea</taxon>
        <taxon>Rhabditida</taxon>
        <taxon>Tylenchina</taxon>
        <taxon>Panagrolaimomorpha</taxon>
        <taxon>Strongyloidoidea</taxon>
        <taxon>Steinernematidae</taxon>
        <taxon>Steinernema</taxon>
    </lineage>
</organism>
<name>A0A4U5NXE2_STECR</name>
<proteinExistence type="predicted"/>
<accession>A0A4U5NXE2</accession>
<dbReference type="EMBL" id="AZBU02000003">
    <property type="protein sequence ID" value="TKR87953.1"/>
    <property type="molecule type" value="Genomic_DNA"/>
</dbReference>
<keyword evidence="2" id="KW-1185">Reference proteome</keyword>
<dbReference type="AlphaFoldDB" id="A0A4U5NXE2"/>
<evidence type="ECO:0000313" key="2">
    <source>
        <dbReference type="Proteomes" id="UP000298663"/>
    </source>
</evidence>
<reference evidence="1 2" key="1">
    <citation type="journal article" date="2015" name="Genome Biol.">
        <title>Comparative genomics of Steinernema reveals deeply conserved gene regulatory networks.</title>
        <authorList>
            <person name="Dillman A.R."/>
            <person name="Macchietto M."/>
            <person name="Porter C.F."/>
            <person name="Rogers A."/>
            <person name="Williams B."/>
            <person name="Antoshechkin I."/>
            <person name="Lee M.M."/>
            <person name="Goodwin Z."/>
            <person name="Lu X."/>
            <person name="Lewis E.E."/>
            <person name="Goodrich-Blair H."/>
            <person name="Stock S.P."/>
            <person name="Adams B.J."/>
            <person name="Sternberg P.W."/>
            <person name="Mortazavi A."/>
        </authorList>
    </citation>
    <scope>NUCLEOTIDE SEQUENCE [LARGE SCALE GENOMIC DNA]</scope>
    <source>
        <strain evidence="1 2">ALL</strain>
    </source>
</reference>
<gene>
    <name evidence="1" type="ORF">L596_012276</name>
</gene>